<name>A0A812BXZ8_ACAPH</name>
<organism evidence="2 3">
    <name type="scientific">Acanthosepion pharaonis</name>
    <name type="common">Pharaoh cuttlefish</name>
    <name type="synonym">Sepia pharaonis</name>
    <dbReference type="NCBI Taxonomy" id="158019"/>
    <lineage>
        <taxon>Eukaryota</taxon>
        <taxon>Metazoa</taxon>
        <taxon>Spiralia</taxon>
        <taxon>Lophotrochozoa</taxon>
        <taxon>Mollusca</taxon>
        <taxon>Cephalopoda</taxon>
        <taxon>Coleoidea</taxon>
        <taxon>Decapodiformes</taxon>
        <taxon>Sepiida</taxon>
        <taxon>Sepiina</taxon>
        <taxon>Sepiidae</taxon>
        <taxon>Acanthosepion</taxon>
    </lineage>
</organism>
<keyword evidence="1" id="KW-1133">Transmembrane helix</keyword>
<proteinExistence type="predicted"/>
<reference evidence="2" key="1">
    <citation type="submission" date="2021-01" db="EMBL/GenBank/DDBJ databases">
        <authorList>
            <person name="Li R."/>
            <person name="Bekaert M."/>
        </authorList>
    </citation>
    <scope>NUCLEOTIDE SEQUENCE</scope>
    <source>
        <strain evidence="2">Farmed</strain>
    </source>
</reference>
<keyword evidence="1" id="KW-0472">Membrane</keyword>
<dbReference type="Proteomes" id="UP000597762">
    <property type="component" value="Unassembled WGS sequence"/>
</dbReference>
<evidence type="ECO:0000256" key="1">
    <source>
        <dbReference type="SAM" id="Phobius"/>
    </source>
</evidence>
<dbReference type="AlphaFoldDB" id="A0A812BXZ8"/>
<sequence>MQIDNIYLSIYLSIYSIYLSIYYVRVNLSIYLSIYLSISFYLLSICSLFSSPQRPLSVSFGNLFLWAPAQGLEWGMMCSGNASVPKTTNHCSPCKCQNSGEPLFPPLKFYLAFSFFWSPDQTQFLLPLCEYLSPSLPEKCRKSCALPRISPGPLPFCSPGQTCLQELYHF</sequence>
<gene>
    <name evidence="2" type="ORF">SPHA_23783</name>
</gene>
<keyword evidence="1" id="KW-0812">Transmembrane</keyword>
<keyword evidence="3" id="KW-1185">Reference proteome</keyword>
<feature type="transmembrane region" description="Helical" evidence="1">
    <location>
        <begin position="7"/>
        <end position="24"/>
    </location>
</feature>
<feature type="transmembrane region" description="Helical" evidence="1">
    <location>
        <begin position="30"/>
        <end position="49"/>
    </location>
</feature>
<evidence type="ECO:0000313" key="3">
    <source>
        <dbReference type="Proteomes" id="UP000597762"/>
    </source>
</evidence>
<evidence type="ECO:0000313" key="2">
    <source>
        <dbReference type="EMBL" id="CAE1243400.1"/>
    </source>
</evidence>
<comment type="caution">
    <text evidence="2">The sequence shown here is derived from an EMBL/GenBank/DDBJ whole genome shotgun (WGS) entry which is preliminary data.</text>
</comment>
<dbReference type="EMBL" id="CAHIKZ030000881">
    <property type="protein sequence ID" value="CAE1243400.1"/>
    <property type="molecule type" value="Genomic_DNA"/>
</dbReference>
<protein>
    <submittedName>
        <fullName evidence="2">Uncharacterized protein</fullName>
    </submittedName>
</protein>
<accession>A0A812BXZ8</accession>